<accession>A0A2W0HVY2</accession>
<dbReference type="InterPro" id="IPR015590">
    <property type="entry name" value="Aldehyde_DH_dom"/>
</dbReference>
<dbReference type="InterPro" id="IPR016163">
    <property type="entry name" value="Ald_DH_C"/>
</dbReference>
<comment type="caution">
    <text evidence="6">The sequence shown here is derived from an EMBL/GenBank/DDBJ whole genome shotgun (WGS) entry which is preliminary data.</text>
</comment>
<name>A0A2W0HVY2_9BACI</name>
<evidence type="ECO:0000313" key="6">
    <source>
        <dbReference type="EMBL" id="PYZ97858.1"/>
    </source>
</evidence>
<sequence>MKSVEEKQIGSETMKRDMYQMVINGESTSSSSNDTFVTYNPATGKPLAEVAKAGVEDVDRAVAAARQAFDKGKWKRFPAGKRARVLNKIAGILRSRFNEIVELEVLNSGKSLGAAQGQVMASIEVFEFYAGAINTNTGSVNNVPGGFLNYTQKEPIGVAAQIIPWNYPFMMASWKVAPAIAAGCSIVLKPASLTPLTAIILTEICHEAGVPEGVVNVLTGPGSTVGAALIDHEGVDKVAFTGETKTGKNIMAKASESLKRVTLELGGKSPSLVFADADLDAAVDGSLFGIFNNSGQSCEARSRLFVHEDIYDEFLEKFTAKTKKLQVGNPLEKTTHLGSIISQDQVAVIDGFVQRAVKDGAKVVTGGEQIRPEGHEEGFWYAPTIMTDVTNDMEIAQEEIFGPVVVVMPFKDEKEGLAMANDSKYGLAAAVWTKDHGTATRVAGSLQAGTVMINCPISVFAGTPFGGYKQSGIGREVCAETLDLYTETKSVLSYSGSRHLNLFGI</sequence>
<dbReference type="InterPro" id="IPR016162">
    <property type="entry name" value="Ald_DH_N"/>
</dbReference>
<dbReference type="GO" id="GO:0016620">
    <property type="term" value="F:oxidoreductase activity, acting on the aldehyde or oxo group of donors, NAD or NADP as acceptor"/>
    <property type="evidence" value="ECO:0007669"/>
    <property type="project" value="InterPro"/>
</dbReference>
<dbReference type="PANTHER" id="PTHR11699">
    <property type="entry name" value="ALDEHYDE DEHYDROGENASE-RELATED"/>
    <property type="match status" value="1"/>
</dbReference>
<reference evidence="6 7" key="1">
    <citation type="submission" date="2017-10" db="EMBL/GenBank/DDBJ databases">
        <title>Bacillus sp. nov., a halophilic bacterium isolated from a Yangshapao Lake.</title>
        <authorList>
            <person name="Wang H."/>
        </authorList>
    </citation>
    <scope>NUCLEOTIDE SEQUENCE [LARGE SCALE GENOMIC DNA]</scope>
    <source>
        <strain evidence="6 7">YSP-3</strain>
    </source>
</reference>
<dbReference type="SUPFAM" id="SSF53720">
    <property type="entry name" value="ALDH-like"/>
    <property type="match status" value="1"/>
</dbReference>
<evidence type="ECO:0000313" key="7">
    <source>
        <dbReference type="Proteomes" id="UP000248066"/>
    </source>
</evidence>
<feature type="domain" description="Aldehyde dehydrogenase" evidence="5">
    <location>
        <begin position="30"/>
        <end position="491"/>
    </location>
</feature>
<dbReference type="FunFam" id="3.40.605.10:FF:000007">
    <property type="entry name" value="NAD/NADP-dependent betaine aldehyde dehydrogenase"/>
    <property type="match status" value="1"/>
</dbReference>
<evidence type="ECO:0000256" key="3">
    <source>
        <dbReference type="PROSITE-ProRule" id="PRU10007"/>
    </source>
</evidence>
<evidence type="ECO:0000256" key="4">
    <source>
        <dbReference type="RuleBase" id="RU003345"/>
    </source>
</evidence>
<dbReference type="PROSITE" id="PS00687">
    <property type="entry name" value="ALDEHYDE_DEHYDR_GLU"/>
    <property type="match status" value="1"/>
</dbReference>
<dbReference type="Gene3D" id="3.40.605.10">
    <property type="entry name" value="Aldehyde Dehydrogenase, Chain A, domain 1"/>
    <property type="match status" value="1"/>
</dbReference>
<protein>
    <submittedName>
        <fullName evidence="6">Betaine-aldehyde dehydrogenase</fullName>
    </submittedName>
</protein>
<dbReference type="Gene3D" id="3.40.309.10">
    <property type="entry name" value="Aldehyde Dehydrogenase, Chain A, domain 2"/>
    <property type="match status" value="1"/>
</dbReference>
<evidence type="ECO:0000256" key="1">
    <source>
        <dbReference type="ARBA" id="ARBA00009986"/>
    </source>
</evidence>
<evidence type="ECO:0000259" key="5">
    <source>
        <dbReference type="Pfam" id="PF00171"/>
    </source>
</evidence>
<organism evidence="6 7">
    <name type="scientific">Alteribacter lacisalsi</name>
    <dbReference type="NCBI Taxonomy" id="2045244"/>
    <lineage>
        <taxon>Bacteria</taxon>
        <taxon>Bacillati</taxon>
        <taxon>Bacillota</taxon>
        <taxon>Bacilli</taxon>
        <taxon>Bacillales</taxon>
        <taxon>Bacillaceae</taxon>
        <taxon>Alteribacter</taxon>
    </lineage>
</organism>
<keyword evidence="2 4" id="KW-0560">Oxidoreductase</keyword>
<dbReference type="OrthoDB" id="9762913at2"/>
<dbReference type="InterPro" id="IPR016161">
    <property type="entry name" value="Ald_DH/histidinol_DH"/>
</dbReference>
<proteinExistence type="inferred from homology"/>
<evidence type="ECO:0000256" key="2">
    <source>
        <dbReference type="ARBA" id="ARBA00023002"/>
    </source>
</evidence>
<dbReference type="InterPro" id="IPR029510">
    <property type="entry name" value="Ald_DH_CS_GLU"/>
</dbReference>
<comment type="similarity">
    <text evidence="1 4">Belongs to the aldehyde dehydrogenase family.</text>
</comment>
<dbReference type="AlphaFoldDB" id="A0A2W0HVY2"/>
<keyword evidence="7" id="KW-1185">Reference proteome</keyword>
<dbReference type="EMBL" id="PDOF01000001">
    <property type="protein sequence ID" value="PYZ97858.1"/>
    <property type="molecule type" value="Genomic_DNA"/>
</dbReference>
<dbReference type="FunFam" id="3.40.309.10:FF:000012">
    <property type="entry name" value="Betaine aldehyde dehydrogenase"/>
    <property type="match status" value="1"/>
</dbReference>
<gene>
    <name evidence="6" type="ORF">CR205_04495</name>
</gene>
<dbReference type="Proteomes" id="UP000248066">
    <property type="component" value="Unassembled WGS sequence"/>
</dbReference>
<feature type="active site" evidence="3">
    <location>
        <position position="264"/>
    </location>
</feature>
<dbReference type="Pfam" id="PF00171">
    <property type="entry name" value="Aldedh"/>
    <property type="match status" value="1"/>
</dbReference>